<dbReference type="EMBL" id="JACHXV010000017">
    <property type="protein sequence ID" value="MBB3175062.1"/>
    <property type="molecule type" value="Genomic_DNA"/>
</dbReference>
<dbReference type="GO" id="GO:0015074">
    <property type="term" value="P:DNA integration"/>
    <property type="evidence" value="ECO:0007669"/>
    <property type="project" value="InterPro"/>
</dbReference>
<protein>
    <submittedName>
        <fullName evidence="2">Transposase InsO family protein</fullName>
    </submittedName>
</protein>
<dbReference type="Proteomes" id="UP000557688">
    <property type="component" value="Unassembled WGS sequence"/>
</dbReference>
<dbReference type="PANTHER" id="PTHR46889:SF4">
    <property type="entry name" value="TRANSPOSASE INSO FOR INSERTION SEQUENCE ELEMENT IS911B-RELATED"/>
    <property type="match status" value="1"/>
</dbReference>
<evidence type="ECO:0000313" key="2">
    <source>
        <dbReference type="EMBL" id="MBB3175062.1"/>
    </source>
</evidence>
<dbReference type="Pfam" id="PF13683">
    <property type="entry name" value="rve_3"/>
    <property type="match status" value="1"/>
</dbReference>
<accession>A0A839V678</accession>
<organism evidence="2 3">
    <name type="scientific">Endobacter medicaginis</name>
    <dbReference type="NCBI Taxonomy" id="1181271"/>
    <lineage>
        <taxon>Bacteria</taxon>
        <taxon>Pseudomonadati</taxon>
        <taxon>Pseudomonadota</taxon>
        <taxon>Alphaproteobacteria</taxon>
        <taxon>Acetobacterales</taxon>
        <taxon>Acetobacteraceae</taxon>
        <taxon>Endobacter</taxon>
    </lineage>
</organism>
<proteinExistence type="predicted"/>
<comment type="caution">
    <text evidence="2">The sequence shown here is derived from an EMBL/GenBank/DDBJ whole genome shotgun (WGS) entry which is preliminary data.</text>
</comment>
<evidence type="ECO:0000313" key="3">
    <source>
        <dbReference type="Proteomes" id="UP000557688"/>
    </source>
</evidence>
<keyword evidence="3" id="KW-1185">Reference proteome</keyword>
<feature type="domain" description="Integrase catalytic" evidence="1">
    <location>
        <begin position="7"/>
        <end position="64"/>
    </location>
</feature>
<sequence>MSGKGNGNSYDNAIVETFFKALKSELVWRTVFMTRADAKTVIGRYIDGFYNPVRRHSSLDFISPAT</sequence>
<gene>
    <name evidence="2" type="ORF">FHR90_002909</name>
</gene>
<dbReference type="InterPro" id="IPR012337">
    <property type="entry name" value="RNaseH-like_sf"/>
</dbReference>
<reference evidence="2 3" key="1">
    <citation type="submission" date="2020-08" db="EMBL/GenBank/DDBJ databases">
        <title>Genomic Encyclopedia of Type Strains, Phase III (KMG-III): the genomes of soil and plant-associated and newly described type strains.</title>
        <authorList>
            <person name="Whitman W."/>
        </authorList>
    </citation>
    <scope>NUCLEOTIDE SEQUENCE [LARGE SCALE GENOMIC DNA]</scope>
    <source>
        <strain evidence="2 3">CECT 8088</strain>
    </source>
</reference>
<dbReference type="InterPro" id="IPR050900">
    <property type="entry name" value="Transposase_IS3/IS150/IS904"/>
</dbReference>
<dbReference type="InterPro" id="IPR001584">
    <property type="entry name" value="Integrase_cat-core"/>
</dbReference>
<name>A0A839V678_9PROT</name>
<dbReference type="PANTHER" id="PTHR46889">
    <property type="entry name" value="TRANSPOSASE INSF FOR INSERTION SEQUENCE IS3B-RELATED"/>
    <property type="match status" value="1"/>
</dbReference>
<evidence type="ECO:0000259" key="1">
    <source>
        <dbReference type="Pfam" id="PF13683"/>
    </source>
</evidence>
<dbReference type="SUPFAM" id="SSF53098">
    <property type="entry name" value="Ribonuclease H-like"/>
    <property type="match status" value="1"/>
</dbReference>
<dbReference type="AlphaFoldDB" id="A0A839V678"/>